<dbReference type="Proteomes" id="UP001600064">
    <property type="component" value="Unassembled WGS sequence"/>
</dbReference>
<proteinExistence type="predicted"/>
<feature type="compositionally biased region" description="Basic residues" evidence="1">
    <location>
        <begin position="130"/>
        <end position="139"/>
    </location>
</feature>
<name>A0ABR4DIA6_9PEZI</name>
<accession>A0ABR4DIA6</accession>
<evidence type="ECO:0000256" key="2">
    <source>
        <dbReference type="SAM" id="Phobius"/>
    </source>
</evidence>
<gene>
    <name evidence="3" type="ORF">VTJ83DRAFT_1740</name>
</gene>
<keyword evidence="2" id="KW-0812">Transmembrane</keyword>
<evidence type="ECO:0000313" key="3">
    <source>
        <dbReference type="EMBL" id="KAL2269556.1"/>
    </source>
</evidence>
<evidence type="ECO:0000313" key="4">
    <source>
        <dbReference type="Proteomes" id="UP001600064"/>
    </source>
</evidence>
<protein>
    <submittedName>
        <fullName evidence="3">Uncharacterized protein</fullName>
    </submittedName>
</protein>
<evidence type="ECO:0000256" key="1">
    <source>
        <dbReference type="SAM" id="MobiDB-lite"/>
    </source>
</evidence>
<feature type="compositionally biased region" description="Basic and acidic residues" evidence="1">
    <location>
        <begin position="104"/>
        <end position="128"/>
    </location>
</feature>
<reference evidence="3 4" key="1">
    <citation type="journal article" date="2024" name="Commun. Biol.">
        <title>Comparative genomic analysis of thermophilic fungi reveals convergent evolutionary adaptations and gene losses.</title>
        <authorList>
            <person name="Steindorff A.S."/>
            <person name="Aguilar-Pontes M.V."/>
            <person name="Robinson A.J."/>
            <person name="Andreopoulos B."/>
            <person name="LaButti K."/>
            <person name="Kuo A."/>
            <person name="Mondo S."/>
            <person name="Riley R."/>
            <person name="Otillar R."/>
            <person name="Haridas S."/>
            <person name="Lipzen A."/>
            <person name="Grimwood J."/>
            <person name="Schmutz J."/>
            <person name="Clum A."/>
            <person name="Reid I.D."/>
            <person name="Moisan M.C."/>
            <person name="Butler G."/>
            <person name="Nguyen T.T.M."/>
            <person name="Dewar K."/>
            <person name="Conant G."/>
            <person name="Drula E."/>
            <person name="Henrissat B."/>
            <person name="Hansel C."/>
            <person name="Singer S."/>
            <person name="Hutchinson M.I."/>
            <person name="de Vries R.P."/>
            <person name="Natvig D.O."/>
            <person name="Powell A.J."/>
            <person name="Tsang A."/>
            <person name="Grigoriev I.V."/>
        </authorList>
    </citation>
    <scope>NUCLEOTIDE SEQUENCE [LARGE SCALE GENOMIC DNA]</scope>
    <source>
        <strain evidence="3 4">ATCC 22073</strain>
    </source>
</reference>
<comment type="caution">
    <text evidence="3">The sequence shown here is derived from an EMBL/GenBank/DDBJ whole genome shotgun (WGS) entry which is preliminary data.</text>
</comment>
<keyword evidence="4" id="KW-1185">Reference proteome</keyword>
<organism evidence="3 4">
    <name type="scientific">Remersonia thermophila</name>
    <dbReference type="NCBI Taxonomy" id="72144"/>
    <lineage>
        <taxon>Eukaryota</taxon>
        <taxon>Fungi</taxon>
        <taxon>Dikarya</taxon>
        <taxon>Ascomycota</taxon>
        <taxon>Pezizomycotina</taxon>
        <taxon>Sordariomycetes</taxon>
        <taxon>Sordariomycetidae</taxon>
        <taxon>Sordariales</taxon>
        <taxon>Sordariales incertae sedis</taxon>
        <taxon>Remersonia</taxon>
    </lineage>
</organism>
<dbReference type="RefSeq" id="XP_070868280.1">
    <property type="nucleotide sequence ID" value="XM_071007933.1"/>
</dbReference>
<keyword evidence="2" id="KW-0472">Membrane</keyword>
<feature type="transmembrane region" description="Helical" evidence="2">
    <location>
        <begin position="12"/>
        <end position="32"/>
    </location>
</feature>
<dbReference type="EMBL" id="JAZGUE010000002">
    <property type="protein sequence ID" value="KAL2269556.1"/>
    <property type="molecule type" value="Genomic_DNA"/>
</dbReference>
<feature type="compositionally biased region" description="Basic and acidic residues" evidence="1">
    <location>
        <begin position="78"/>
        <end position="97"/>
    </location>
</feature>
<feature type="region of interest" description="Disordered" evidence="1">
    <location>
        <begin position="75"/>
        <end position="139"/>
    </location>
</feature>
<keyword evidence="2" id="KW-1133">Transmembrane helix</keyword>
<sequence>MRLLTSGHVSLAVSFIIVFLCALILFLSGYVLQQRTLRDLREAIRLADGAQRPPIPPAPPLPYLKSLWDKVGVASTDQGRRGDAETGHGEKPLKGDDGASGGSRAERLQSIREEMKASTAASRREGARYYRPRKLLRYQ</sequence>
<dbReference type="GeneID" id="98122577"/>